<dbReference type="GO" id="GO:0003697">
    <property type="term" value="F:single-stranded DNA binding"/>
    <property type="evidence" value="ECO:0007669"/>
    <property type="project" value="TreeGrafter"/>
</dbReference>
<organism evidence="1 2">
    <name type="scientific">Adineta ricciae</name>
    <name type="common">Rotifer</name>
    <dbReference type="NCBI Taxonomy" id="249248"/>
    <lineage>
        <taxon>Eukaryota</taxon>
        <taxon>Metazoa</taxon>
        <taxon>Spiralia</taxon>
        <taxon>Gnathifera</taxon>
        <taxon>Rotifera</taxon>
        <taxon>Eurotatoria</taxon>
        <taxon>Bdelloidea</taxon>
        <taxon>Adinetida</taxon>
        <taxon>Adinetidae</taxon>
        <taxon>Adineta</taxon>
    </lineage>
</organism>
<dbReference type="GO" id="GO:0000729">
    <property type="term" value="P:DNA double-strand break processing"/>
    <property type="evidence" value="ECO:0007669"/>
    <property type="project" value="TreeGrafter"/>
</dbReference>
<evidence type="ECO:0008006" key="3">
    <source>
        <dbReference type="Google" id="ProtNLM"/>
    </source>
</evidence>
<reference evidence="1" key="1">
    <citation type="submission" date="2021-02" db="EMBL/GenBank/DDBJ databases">
        <authorList>
            <person name="Nowell W R."/>
        </authorList>
    </citation>
    <scope>NUCLEOTIDE SEQUENCE</scope>
</reference>
<dbReference type="EMBL" id="CAJNOR010019839">
    <property type="protein sequence ID" value="CAF1689988.1"/>
    <property type="molecule type" value="Genomic_DNA"/>
</dbReference>
<dbReference type="GO" id="GO:0000793">
    <property type="term" value="C:condensed chromosome"/>
    <property type="evidence" value="ECO:0007669"/>
    <property type="project" value="TreeGrafter"/>
</dbReference>
<dbReference type="GO" id="GO:0046975">
    <property type="term" value="F:histone H3K36 methyltransferase activity"/>
    <property type="evidence" value="ECO:0007669"/>
    <property type="project" value="TreeGrafter"/>
</dbReference>
<gene>
    <name evidence="1" type="ORF">XAT740_LOCUS63541</name>
</gene>
<feature type="non-terminal residue" evidence="1">
    <location>
        <position position="118"/>
    </location>
</feature>
<evidence type="ECO:0000313" key="1">
    <source>
        <dbReference type="EMBL" id="CAF1689988.1"/>
    </source>
</evidence>
<dbReference type="Proteomes" id="UP000663828">
    <property type="component" value="Unassembled WGS sequence"/>
</dbReference>
<dbReference type="GO" id="GO:0003690">
    <property type="term" value="F:double-stranded DNA binding"/>
    <property type="evidence" value="ECO:0007669"/>
    <property type="project" value="TreeGrafter"/>
</dbReference>
<dbReference type="SUPFAM" id="SSF46689">
    <property type="entry name" value="Homeodomain-like"/>
    <property type="match status" value="1"/>
</dbReference>
<name>A0A816HPP3_ADIRI</name>
<accession>A0A816HPP3</accession>
<evidence type="ECO:0000313" key="2">
    <source>
        <dbReference type="Proteomes" id="UP000663828"/>
    </source>
</evidence>
<keyword evidence="2" id="KW-1185">Reference proteome</keyword>
<dbReference type="InterPro" id="IPR052709">
    <property type="entry name" value="Transposase-MT_Hybrid"/>
</dbReference>
<dbReference type="PANTHER" id="PTHR46060">
    <property type="entry name" value="MARINER MOS1 TRANSPOSASE-LIKE PROTEIN"/>
    <property type="match status" value="1"/>
</dbReference>
<dbReference type="GO" id="GO:0044774">
    <property type="term" value="P:mitotic DNA integrity checkpoint signaling"/>
    <property type="evidence" value="ECO:0007669"/>
    <property type="project" value="TreeGrafter"/>
</dbReference>
<proteinExistence type="predicted"/>
<dbReference type="GO" id="GO:0031297">
    <property type="term" value="P:replication fork processing"/>
    <property type="evidence" value="ECO:0007669"/>
    <property type="project" value="TreeGrafter"/>
</dbReference>
<dbReference type="GO" id="GO:0044547">
    <property type="term" value="F:DNA topoisomerase binding"/>
    <property type="evidence" value="ECO:0007669"/>
    <property type="project" value="TreeGrafter"/>
</dbReference>
<dbReference type="GO" id="GO:0015074">
    <property type="term" value="P:DNA integration"/>
    <property type="evidence" value="ECO:0007669"/>
    <property type="project" value="TreeGrafter"/>
</dbReference>
<dbReference type="GO" id="GO:0035861">
    <property type="term" value="C:site of double-strand break"/>
    <property type="evidence" value="ECO:0007669"/>
    <property type="project" value="TreeGrafter"/>
</dbReference>
<dbReference type="Pfam" id="PF13565">
    <property type="entry name" value="HTH_32"/>
    <property type="match status" value="1"/>
</dbReference>
<dbReference type="GO" id="GO:0005634">
    <property type="term" value="C:nucleus"/>
    <property type="evidence" value="ECO:0007669"/>
    <property type="project" value="TreeGrafter"/>
</dbReference>
<comment type="caution">
    <text evidence="1">The sequence shown here is derived from an EMBL/GenBank/DDBJ whole genome shotgun (WGS) entry which is preliminary data.</text>
</comment>
<dbReference type="InterPro" id="IPR009057">
    <property type="entry name" value="Homeodomain-like_sf"/>
</dbReference>
<dbReference type="GO" id="GO:0000014">
    <property type="term" value="F:single-stranded DNA endodeoxyribonuclease activity"/>
    <property type="evidence" value="ECO:0007669"/>
    <property type="project" value="TreeGrafter"/>
</dbReference>
<dbReference type="GO" id="GO:0042800">
    <property type="term" value="F:histone H3K4 methyltransferase activity"/>
    <property type="evidence" value="ECO:0007669"/>
    <property type="project" value="TreeGrafter"/>
</dbReference>
<sequence length="118" mass="13893">MSTENFRFYIKVRTALNIQARVIFDELYSVYGDQAPSLRTTERWSKLFREGREELEDKPRFGRPTTETTPENIEQIRLLINDDPYLTIEELQEQTGLSYGTIHRILTTHSNLIKVTAR</sequence>
<dbReference type="PANTHER" id="PTHR46060:SF2">
    <property type="entry name" value="HISTONE-LYSINE N-METHYLTRANSFERASE SETMAR"/>
    <property type="match status" value="1"/>
</dbReference>
<dbReference type="AlphaFoldDB" id="A0A816HPP3"/>
<dbReference type="GO" id="GO:0006303">
    <property type="term" value="P:double-strand break repair via nonhomologous end joining"/>
    <property type="evidence" value="ECO:0007669"/>
    <property type="project" value="TreeGrafter"/>
</dbReference>
<protein>
    <recommendedName>
        <fullName evidence="3">Transposase</fullName>
    </recommendedName>
</protein>